<feature type="compositionally biased region" description="Low complexity" evidence="1">
    <location>
        <begin position="100"/>
        <end position="114"/>
    </location>
</feature>
<evidence type="ECO:0000313" key="3">
    <source>
        <dbReference type="Proteomes" id="UP000246085"/>
    </source>
</evidence>
<dbReference type="Proteomes" id="UP000246085">
    <property type="component" value="Chromosome BRAD3257"/>
</dbReference>
<dbReference type="KEGG" id="bvz:BRAD3257_7113"/>
<name>A0A2U3Q955_9BRAD</name>
<protein>
    <submittedName>
        <fullName evidence="2">Uncharacterized protein</fullName>
    </submittedName>
</protein>
<evidence type="ECO:0000313" key="2">
    <source>
        <dbReference type="EMBL" id="SPP97935.1"/>
    </source>
</evidence>
<evidence type="ECO:0000256" key="1">
    <source>
        <dbReference type="SAM" id="MobiDB-lite"/>
    </source>
</evidence>
<reference evidence="2 3" key="1">
    <citation type="submission" date="2018-03" db="EMBL/GenBank/DDBJ databases">
        <authorList>
            <person name="Gully D."/>
        </authorList>
    </citation>
    <scope>NUCLEOTIDE SEQUENCE [LARGE SCALE GENOMIC DNA]</scope>
    <source>
        <strain evidence="2">ORS3257</strain>
    </source>
</reference>
<feature type="compositionally biased region" description="Polar residues" evidence="1">
    <location>
        <begin position="83"/>
        <end position="95"/>
    </location>
</feature>
<sequence length="125" mass="13834">MHNELDLCRLIDRTGVHAPTNLRSISKGTLSFVSLNGKTERIARSFNQRGVQKGDRIAILSISRRNYPELQWSMRKHRPILSRSGTAPNQTSLSAHQDVPSSPLLASRSLSDRAQMPGGRACRGS</sequence>
<gene>
    <name evidence="2" type="ORF">BRAD3257_7113</name>
</gene>
<feature type="region of interest" description="Disordered" evidence="1">
    <location>
        <begin position="79"/>
        <end position="125"/>
    </location>
</feature>
<dbReference type="EMBL" id="LS398110">
    <property type="protein sequence ID" value="SPP97935.1"/>
    <property type="molecule type" value="Genomic_DNA"/>
</dbReference>
<dbReference type="Gene3D" id="3.40.50.980">
    <property type="match status" value="1"/>
</dbReference>
<dbReference type="AlphaFoldDB" id="A0A2U3Q955"/>
<accession>A0A2U3Q955</accession>
<organism evidence="2 3">
    <name type="scientific">Bradyrhizobium vignae</name>
    <dbReference type="NCBI Taxonomy" id="1549949"/>
    <lineage>
        <taxon>Bacteria</taxon>
        <taxon>Pseudomonadati</taxon>
        <taxon>Pseudomonadota</taxon>
        <taxon>Alphaproteobacteria</taxon>
        <taxon>Hyphomicrobiales</taxon>
        <taxon>Nitrobacteraceae</taxon>
        <taxon>Bradyrhizobium</taxon>
    </lineage>
</organism>
<proteinExistence type="predicted"/>